<dbReference type="GO" id="GO:0006779">
    <property type="term" value="P:porphyrin-containing compound biosynthetic process"/>
    <property type="evidence" value="ECO:0007669"/>
    <property type="project" value="InterPro"/>
</dbReference>
<accession>A0A381P967</accession>
<dbReference type="AlphaFoldDB" id="A0A381P967"/>
<dbReference type="SFLD" id="SFLDG01065">
    <property type="entry name" value="anaerobic_coproporphyrinogen-I"/>
    <property type="match status" value="1"/>
</dbReference>
<evidence type="ECO:0000313" key="4">
    <source>
        <dbReference type="EMBL" id="SUZ62768.1"/>
    </source>
</evidence>
<dbReference type="InterPro" id="IPR004559">
    <property type="entry name" value="HemW-like"/>
</dbReference>
<proteinExistence type="inferred from homology"/>
<dbReference type="GO" id="GO:0004109">
    <property type="term" value="F:coproporphyrinogen oxidase activity"/>
    <property type="evidence" value="ECO:0007669"/>
    <property type="project" value="InterPro"/>
</dbReference>
<comment type="similarity">
    <text evidence="1">Belongs to the anaerobic coproporphyrinogen-III oxidase family. HemW subfamily.</text>
</comment>
<dbReference type="Gene3D" id="3.80.30.20">
    <property type="entry name" value="tm_1862 like domain"/>
    <property type="match status" value="1"/>
</dbReference>
<dbReference type="SFLD" id="SFLDS00029">
    <property type="entry name" value="Radical_SAM"/>
    <property type="match status" value="1"/>
</dbReference>
<dbReference type="SUPFAM" id="SSF102114">
    <property type="entry name" value="Radical SAM enzymes"/>
    <property type="match status" value="1"/>
</dbReference>
<feature type="region of interest" description="Disordered" evidence="2">
    <location>
        <begin position="1"/>
        <end position="22"/>
    </location>
</feature>
<dbReference type="PANTHER" id="PTHR13932">
    <property type="entry name" value="COPROPORPHYRINIGEN III OXIDASE"/>
    <property type="match status" value="1"/>
</dbReference>
<dbReference type="PANTHER" id="PTHR13932:SF5">
    <property type="entry name" value="RADICAL S-ADENOSYL METHIONINE DOMAIN-CONTAINING PROTEIN 1, MITOCHONDRIAL"/>
    <property type="match status" value="1"/>
</dbReference>
<sequence>MADPQPIRIRPASAGRQAGGTRHCAGDALSPGVLMKPSASAAVPVLDPPPAPGAIRSVYVHAPFCARRCFYCDFAVKVASADCGAWLSALGAEVRALEREGAFLLDDTLDTLYVGGGTPSLLGASAMEGLLTVIGEERLRHSDLEWTAEANPESFTKDVAEGWRRAGVNRVSLGIQTFHAPSLRWMGRLHGAEGARDAVRIGREAGFANLSVDLIFGLPDHLGRDWEGDLDHTLSLDPDHVSLYGLSVESATPLGRAVAEDRETLPSEGRYEQEYLLAVDRLAEAGYAAYEVSNFARPGFASRHNSAYWSGEPYVGLGNGAHSYRHPVRRWNLRDWDAYRAGAGGLGLPVDGEEELDLAEVRLERIWLGLRTRRGISLQDLPVSATDRVRSWEENALAVVEGNVVRLTPMGWLVMDRLTVELDEIMGG</sequence>
<dbReference type="InterPro" id="IPR007197">
    <property type="entry name" value="rSAM"/>
</dbReference>
<evidence type="ECO:0000256" key="2">
    <source>
        <dbReference type="SAM" id="MobiDB-lite"/>
    </source>
</evidence>
<dbReference type="GO" id="GO:0005737">
    <property type="term" value="C:cytoplasm"/>
    <property type="evidence" value="ECO:0007669"/>
    <property type="project" value="InterPro"/>
</dbReference>
<organism evidence="4">
    <name type="scientific">marine metagenome</name>
    <dbReference type="NCBI Taxonomy" id="408172"/>
    <lineage>
        <taxon>unclassified sequences</taxon>
        <taxon>metagenomes</taxon>
        <taxon>ecological metagenomes</taxon>
    </lineage>
</organism>
<dbReference type="SMART" id="SM00729">
    <property type="entry name" value="Elp3"/>
    <property type="match status" value="1"/>
</dbReference>
<feature type="domain" description="Elp3/MiaA/NifB-like radical SAM core" evidence="3">
    <location>
        <begin position="55"/>
        <end position="277"/>
    </location>
</feature>
<dbReference type="GO" id="GO:0051539">
    <property type="term" value="F:4 iron, 4 sulfur cluster binding"/>
    <property type="evidence" value="ECO:0007669"/>
    <property type="project" value="InterPro"/>
</dbReference>
<dbReference type="InterPro" id="IPR034505">
    <property type="entry name" value="Coproporphyrinogen-III_oxidase"/>
</dbReference>
<dbReference type="NCBIfam" id="TIGR00539">
    <property type="entry name" value="hemN_rel"/>
    <property type="match status" value="1"/>
</dbReference>
<dbReference type="SFLD" id="SFLDG01082">
    <property type="entry name" value="B12-binding_domain_containing"/>
    <property type="match status" value="1"/>
</dbReference>
<protein>
    <recommendedName>
        <fullName evidence="3">Elp3/MiaA/NifB-like radical SAM core domain-containing protein</fullName>
    </recommendedName>
</protein>
<gene>
    <name evidence="4" type="ORF">METZ01_LOCUS15622</name>
</gene>
<evidence type="ECO:0000259" key="3">
    <source>
        <dbReference type="SMART" id="SM00729"/>
    </source>
</evidence>
<dbReference type="SFLD" id="SFLDF00562">
    <property type="entry name" value="HemN-like__clustered_with_heat"/>
    <property type="match status" value="1"/>
</dbReference>
<dbReference type="Pfam" id="PF04055">
    <property type="entry name" value="Radical_SAM"/>
    <property type="match status" value="1"/>
</dbReference>
<name>A0A381P967_9ZZZZ</name>
<dbReference type="EMBL" id="UINC01000888">
    <property type="protein sequence ID" value="SUZ62768.1"/>
    <property type="molecule type" value="Genomic_DNA"/>
</dbReference>
<dbReference type="InterPro" id="IPR023404">
    <property type="entry name" value="rSAM_horseshoe"/>
</dbReference>
<dbReference type="InterPro" id="IPR006638">
    <property type="entry name" value="Elp3/MiaA/NifB-like_rSAM"/>
</dbReference>
<reference evidence="4" key="1">
    <citation type="submission" date="2018-05" db="EMBL/GenBank/DDBJ databases">
        <authorList>
            <person name="Lanie J.A."/>
            <person name="Ng W.-L."/>
            <person name="Kazmierczak K.M."/>
            <person name="Andrzejewski T.M."/>
            <person name="Davidsen T.M."/>
            <person name="Wayne K.J."/>
            <person name="Tettelin H."/>
            <person name="Glass J.I."/>
            <person name="Rusch D."/>
            <person name="Podicherti R."/>
            <person name="Tsui H.-C.T."/>
            <person name="Winkler M.E."/>
        </authorList>
    </citation>
    <scope>NUCLEOTIDE SEQUENCE</scope>
</reference>
<dbReference type="InterPro" id="IPR058240">
    <property type="entry name" value="rSAM_sf"/>
</dbReference>
<evidence type="ECO:0000256" key="1">
    <source>
        <dbReference type="ARBA" id="ARBA00006100"/>
    </source>
</evidence>